<gene>
    <name evidence="1" type="ORF">CPEL01642_LOCUS23798</name>
</gene>
<accession>A0A7S0LRG5</accession>
<sequence length="330" mass="37287">MSILRLGLQRAGLLGRRLVTTPTGLATLGGLGVGSYGMQLKYGNSTDFFQHEFKTTKDPDAIVDFYSTEDFLQILGIFGIAIQFVLAGVQWDTDTENSMTCWNSMQISFDITEREETVDGEEVVALFNKREKFINYVPLIKSVFPILLWDQVQNFGFQRQQDGTIIVRHHGEYFHGPWPVRFLVQLHARYVIWATERHINSPIFGTDDLELQEHQRSNIPLHVFKEFLSSLQVSEEKAIKKAKLAGTTTVHMEASLANLERLKRTESVVSVQRRGSKVKLAINDKEAQEVIRSALEEISRVEGSQATAAALQELLKKSGYEPEEAEKSPA</sequence>
<dbReference type="AlphaFoldDB" id="A0A7S0LRG5"/>
<evidence type="ECO:0000313" key="1">
    <source>
        <dbReference type="EMBL" id="CAD8620415.1"/>
    </source>
</evidence>
<proteinExistence type="predicted"/>
<dbReference type="EMBL" id="HBEY01049551">
    <property type="protein sequence ID" value="CAD8620415.1"/>
    <property type="molecule type" value="Transcribed_RNA"/>
</dbReference>
<organism evidence="1">
    <name type="scientific">Coccolithus braarudii</name>
    <dbReference type="NCBI Taxonomy" id="221442"/>
    <lineage>
        <taxon>Eukaryota</taxon>
        <taxon>Haptista</taxon>
        <taxon>Haptophyta</taxon>
        <taxon>Prymnesiophyceae</taxon>
        <taxon>Coccolithales</taxon>
        <taxon>Coccolithaceae</taxon>
        <taxon>Coccolithus</taxon>
    </lineage>
</organism>
<name>A0A7S0LRG5_9EUKA</name>
<protein>
    <submittedName>
        <fullName evidence="1">Uncharacterized protein</fullName>
    </submittedName>
</protein>
<reference evidence="1" key="1">
    <citation type="submission" date="2021-01" db="EMBL/GenBank/DDBJ databases">
        <authorList>
            <person name="Corre E."/>
            <person name="Pelletier E."/>
            <person name="Niang G."/>
            <person name="Scheremetjew M."/>
            <person name="Finn R."/>
            <person name="Kale V."/>
            <person name="Holt S."/>
            <person name="Cochrane G."/>
            <person name="Meng A."/>
            <person name="Brown T."/>
            <person name="Cohen L."/>
        </authorList>
    </citation>
    <scope>NUCLEOTIDE SEQUENCE</scope>
    <source>
        <strain evidence="1">PLY182g</strain>
    </source>
</reference>